<gene>
    <name evidence="1" type="ORF">ABIC98_002562</name>
</gene>
<reference evidence="1" key="1">
    <citation type="submission" date="2024-06" db="EMBL/GenBank/DDBJ databases">
        <title>Genomic Encyclopedia of Type Strains, Phase IV (KMG-IV): sequencing the most valuable type-strain genomes for metagenomic binning, comparative biology and taxonomic classification.</title>
        <authorList>
            <person name="Goeker M."/>
        </authorList>
    </citation>
    <scope>NUCLEOTIDE SEQUENCE</scope>
    <source>
        <strain evidence="1">SJCon</strain>
    </source>
</reference>
<comment type="caution">
    <text evidence="1">The sequence shown here is derived from an EMBL/GenBank/DDBJ whole genome shotgun (WGS) entry which is preliminary data.</text>
</comment>
<dbReference type="EMBL" id="JBEPNJ010000009">
    <property type="protein sequence ID" value="MET3772907.1"/>
    <property type="molecule type" value="Genomic_DNA"/>
</dbReference>
<sequence length="58" mass="6109">MHPLAAIGLVFLTGLAWTVTVLTLLIALARARRQTDEGQSRESQSSDEGALSDIADAA</sequence>
<evidence type="ECO:0000313" key="2">
    <source>
        <dbReference type="Proteomes" id="UP001549207"/>
    </source>
</evidence>
<evidence type="ECO:0000313" key="1">
    <source>
        <dbReference type="EMBL" id="MET3772907.1"/>
    </source>
</evidence>
<organism evidence="1 2">
    <name type="scientific">Arthrobacter nitrophenolicus</name>
    <dbReference type="NCBI Taxonomy" id="683150"/>
    <lineage>
        <taxon>Bacteria</taxon>
        <taxon>Bacillati</taxon>
        <taxon>Actinomycetota</taxon>
        <taxon>Actinomycetes</taxon>
        <taxon>Micrococcales</taxon>
        <taxon>Micrococcaceae</taxon>
        <taxon>Arthrobacter</taxon>
    </lineage>
</organism>
<name>A0ACC6TGN1_9MICC</name>
<keyword evidence="2" id="KW-1185">Reference proteome</keyword>
<dbReference type="Proteomes" id="UP001549207">
    <property type="component" value="Unassembled WGS sequence"/>
</dbReference>
<proteinExistence type="predicted"/>
<accession>A0ACC6TGN1</accession>
<protein>
    <submittedName>
        <fullName evidence="1">Uncharacterized protein</fullName>
    </submittedName>
</protein>